<evidence type="ECO:0000256" key="3">
    <source>
        <dbReference type="PIRSR" id="PIRSR000097-1"/>
    </source>
</evidence>
<dbReference type="PROSITE" id="PS00063">
    <property type="entry name" value="ALDOKETO_REDUCTASE_3"/>
    <property type="match status" value="1"/>
</dbReference>
<dbReference type="EMBL" id="KZ107838">
    <property type="protein sequence ID" value="OSS55145.1"/>
    <property type="molecule type" value="Genomic_DNA"/>
</dbReference>
<evidence type="ECO:0000313" key="8">
    <source>
        <dbReference type="Proteomes" id="UP000193240"/>
    </source>
</evidence>
<feature type="site" description="Lowers pKa of active site Tyr" evidence="5">
    <location>
        <position position="121"/>
    </location>
</feature>
<dbReference type="PROSITE" id="PS00798">
    <property type="entry name" value="ALDOKETO_REDUCTASE_1"/>
    <property type="match status" value="1"/>
</dbReference>
<proteinExistence type="inferred from homology"/>
<dbReference type="Gene3D" id="3.20.20.100">
    <property type="entry name" value="NADP-dependent oxidoreductase domain"/>
    <property type="match status" value="1"/>
</dbReference>
<dbReference type="PANTHER" id="PTHR43827">
    <property type="entry name" value="2,5-DIKETO-D-GLUCONIC ACID REDUCTASE"/>
    <property type="match status" value="1"/>
</dbReference>
<dbReference type="InterPro" id="IPR036812">
    <property type="entry name" value="NAD(P)_OxRdtase_dom_sf"/>
</dbReference>
<dbReference type="PROSITE" id="PS00062">
    <property type="entry name" value="ALDOKETO_REDUCTASE_2"/>
    <property type="match status" value="1"/>
</dbReference>
<dbReference type="STRING" id="105696.A0A1Y2MG90"/>
<dbReference type="Proteomes" id="UP000193240">
    <property type="component" value="Unassembled WGS sequence"/>
</dbReference>
<accession>A0A1Y2MG90</accession>
<feature type="binding site" evidence="4">
    <location>
        <position position="156"/>
    </location>
    <ligand>
        <name>substrate</name>
    </ligand>
</feature>
<keyword evidence="2" id="KW-0560">Oxidoreductase</keyword>
<evidence type="ECO:0000256" key="4">
    <source>
        <dbReference type="PIRSR" id="PIRSR000097-2"/>
    </source>
</evidence>
<evidence type="ECO:0000256" key="5">
    <source>
        <dbReference type="PIRSR" id="PIRSR000097-3"/>
    </source>
</evidence>
<feature type="active site" description="Proton donor" evidence="3">
    <location>
        <position position="96"/>
    </location>
</feature>
<keyword evidence="8" id="KW-1185">Reference proteome</keyword>
<dbReference type="PIRSF" id="PIRSF000097">
    <property type="entry name" value="AKR"/>
    <property type="match status" value="1"/>
</dbReference>
<dbReference type="AlphaFoldDB" id="A0A1Y2MG90"/>
<dbReference type="PANTHER" id="PTHR43827:SF13">
    <property type="entry name" value="ALDO_KETO REDUCTASE FAMILY PROTEIN"/>
    <property type="match status" value="1"/>
</dbReference>
<feature type="domain" description="NADP-dependent oxidoreductase" evidence="6">
    <location>
        <begin position="73"/>
        <end position="309"/>
    </location>
</feature>
<name>A0A1Y2MG90_EPING</name>
<dbReference type="InterPro" id="IPR018170">
    <property type="entry name" value="Aldo/ket_reductase_CS"/>
</dbReference>
<dbReference type="InterPro" id="IPR020471">
    <property type="entry name" value="AKR"/>
</dbReference>
<dbReference type="InParanoid" id="A0A1Y2MG90"/>
<dbReference type="SUPFAM" id="SSF51430">
    <property type="entry name" value="NAD(P)-linked oxidoreductase"/>
    <property type="match status" value="1"/>
</dbReference>
<comment type="similarity">
    <text evidence="1">Belongs to the aldo/keto reductase family.</text>
</comment>
<sequence length="323" mass="35805">MQHHSMFPPPRPICSSRLATCNPTLTRVYHRYSTITKKTSTMANLSLNSTLPLANSSHKIPQLGFGVYLSPPETCVKSCLTALEAGYRHIDTAQYYANEEQVGQALRESGLKREEVYLTTKILSPGNDVESTYKSVLDSVEKLAGRDGYVDLFLIHSPNAGPEKRKLMWLALEKAKAEGKAREIGVSNYGIGHIEEIKKIGKVWPPAINQIELHPWCQQKDAVKYCQDNNIVVEAYCPLVRNQKASDPTLQGIAKKHGVTDAQVLVRWSLQRGFVPLPKSDTPSRIEKNADLYGFELDSDDMAQLDGLDQAAEGALVQAVANE</sequence>
<protein>
    <recommendedName>
        <fullName evidence="6">NADP-dependent oxidoreductase domain-containing protein</fullName>
    </recommendedName>
</protein>
<gene>
    <name evidence="7" type="ORF">B5807_01524</name>
</gene>
<evidence type="ECO:0000256" key="2">
    <source>
        <dbReference type="ARBA" id="ARBA00023002"/>
    </source>
</evidence>
<dbReference type="PRINTS" id="PR00069">
    <property type="entry name" value="ALDKETRDTASE"/>
</dbReference>
<dbReference type="FunCoup" id="A0A1Y2MG90">
    <property type="interactions" value="104"/>
</dbReference>
<dbReference type="Pfam" id="PF00248">
    <property type="entry name" value="Aldo_ket_red"/>
    <property type="match status" value="1"/>
</dbReference>
<dbReference type="FunFam" id="3.20.20.100:FF:000015">
    <property type="entry name" value="Oxidoreductase, aldo/keto reductase family"/>
    <property type="match status" value="1"/>
</dbReference>
<dbReference type="GO" id="GO:0016491">
    <property type="term" value="F:oxidoreductase activity"/>
    <property type="evidence" value="ECO:0007669"/>
    <property type="project" value="UniProtKB-KW"/>
</dbReference>
<dbReference type="OMA" id="YCLQKNW"/>
<evidence type="ECO:0000259" key="6">
    <source>
        <dbReference type="Pfam" id="PF00248"/>
    </source>
</evidence>
<evidence type="ECO:0000256" key="1">
    <source>
        <dbReference type="ARBA" id="ARBA00007905"/>
    </source>
</evidence>
<evidence type="ECO:0000313" key="7">
    <source>
        <dbReference type="EMBL" id="OSS55145.1"/>
    </source>
</evidence>
<dbReference type="CDD" id="cd19071">
    <property type="entry name" value="AKR_AKR1-5-like"/>
    <property type="match status" value="1"/>
</dbReference>
<reference evidence="7 8" key="1">
    <citation type="journal article" date="2017" name="Genome Announc.">
        <title>Genome sequence of the saprophytic ascomycete Epicoccum nigrum ICMP 19927 strain isolated from New Zealand.</title>
        <authorList>
            <person name="Fokin M."/>
            <person name="Fleetwood D."/>
            <person name="Weir B.S."/>
            <person name="Villas-Boas S.G."/>
        </authorList>
    </citation>
    <scope>NUCLEOTIDE SEQUENCE [LARGE SCALE GENOMIC DNA]</scope>
    <source>
        <strain evidence="7 8">ICMP 19927</strain>
    </source>
</reference>
<dbReference type="InterPro" id="IPR023210">
    <property type="entry name" value="NADP_OxRdtase_dom"/>
</dbReference>
<organism evidence="7 8">
    <name type="scientific">Epicoccum nigrum</name>
    <name type="common">Soil fungus</name>
    <name type="synonym">Epicoccum purpurascens</name>
    <dbReference type="NCBI Taxonomy" id="105696"/>
    <lineage>
        <taxon>Eukaryota</taxon>
        <taxon>Fungi</taxon>
        <taxon>Dikarya</taxon>
        <taxon>Ascomycota</taxon>
        <taxon>Pezizomycotina</taxon>
        <taxon>Dothideomycetes</taxon>
        <taxon>Pleosporomycetidae</taxon>
        <taxon>Pleosporales</taxon>
        <taxon>Pleosporineae</taxon>
        <taxon>Didymellaceae</taxon>
        <taxon>Epicoccum</taxon>
    </lineage>
</organism>